<feature type="chain" id="PRO_5037071194" evidence="1">
    <location>
        <begin position="22"/>
        <end position="251"/>
    </location>
</feature>
<dbReference type="EMBL" id="JACOSL010000051">
    <property type="protein sequence ID" value="MBI1757110.1"/>
    <property type="molecule type" value="Genomic_DNA"/>
</dbReference>
<dbReference type="AlphaFoldDB" id="A0A931PWA4"/>
<sequence length="251" mass="25616">MKPYKLYLLTGASIGALVAPALFTRAEARRTPTPTSVVVVNGLAQPVPTAAQGTTTVGGTVNVGNTPSVSISGTPTVDVGNFPATTTVAGTVNVGNTPSVSISGTPTVDVGNSVPAVQSGTWNVGVNNLPAVQAVRGADNPALQPWQSGAMATLLDGHFFTDPFTVTTVPGGKRLVIQHVSAEGDLTPGQKWIRVLLLTHAGGMFQQHYFQMNLLGGAGGDEFSGFSEQVALYADAGTNVVAQATRSDTTG</sequence>
<keyword evidence="1" id="KW-0732">Signal</keyword>
<evidence type="ECO:0000256" key="1">
    <source>
        <dbReference type="SAM" id="SignalP"/>
    </source>
</evidence>
<accession>A0A931PWA4</accession>
<protein>
    <submittedName>
        <fullName evidence="2">Uncharacterized protein</fullName>
    </submittedName>
</protein>
<organism evidence="2 3">
    <name type="scientific">Fimbriimonas ginsengisoli</name>
    <dbReference type="NCBI Taxonomy" id="1005039"/>
    <lineage>
        <taxon>Bacteria</taxon>
        <taxon>Bacillati</taxon>
        <taxon>Armatimonadota</taxon>
        <taxon>Fimbriimonadia</taxon>
        <taxon>Fimbriimonadales</taxon>
        <taxon>Fimbriimonadaceae</taxon>
        <taxon>Fimbriimonas</taxon>
    </lineage>
</organism>
<gene>
    <name evidence="2" type="ORF">HYR64_08405</name>
</gene>
<name>A0A931PWA4_FIMGI</name>
<dbReference type="Proteomes" id="UP000727962">
    <property type="component" value="Unassembled WGS sequence"/>
</dbReference>
<feature type="signal peptide" evidence="1">
    <location>
        <begin position="1"/>
        <end position="21"/>
    </location>
</feature>
<reference evidence="2" key="1">
    <citation type="submission" date="2020-07" db="EMBL/GenBank/DDBJ databases">
        <title>Huge and variable diversity of episymbiotic CPR bacteria and DPANN archaea in groundwater ecosystems.</title>
        <authorList>
            <person name="He C.Y."/>
            <person name="Keren R."/>
            <person name="Whittaker M."/>
            <person name="Farag I.F."/>
            <person name="Doudna J."/>
            <person name="Cate J.H.D."/>
            <person name="Banfield J.F."/>
        </authorList>
    </citation>
    <scope>NUCLEOTIDE SEQUENCE</scope>
    <source>
        <strain evidence="2">NC_groundwater_17_Pr7_B-0.1um_64_12</strain>
    </source>
</reference>
<evidence type="ECO:0000313" key="2">
    <source>
        <dbReference type="EMBL" id="MBI1757110.1"/>
    </source>
</evidence>
<comment type="caution">
    <text evidence="2">The sequence shown here is derived from an EMBL/GenBank/DDBJ whole genome shotgun (WGS) entry which is preliminary data.</text>
</comment>
<feature type="non-terminal residue" evidence="2">
    <location>
        <position position="251"/>
    </location>
</feature>
<evidence type="ECO:0000313" key="3">
    <source>
        <dbReference type="Proteomes" id="UP000727962"/>
    </source>
</evidence>
<proteinExistence type="predicted"/>